<reference evidence="2" key="1">
    <citation type="journal article" date="2020" name="bioRxiv">
        <title>Comparative genomics of Chlamydomonas.</title>
        <authorList>
            <person name="Craig R.J."/>
            <person name="Hasan A.R."/>
            <person name="Ness R.W."/>
            <person name="Keightley P.D."/>
        </authorList>
    </citation>
    <scope>NUCLEOTIDE SEQUENCE</scope>
    <source>
        <strain evidence="2">SAG 7.73</strain>
    </source>
</reference>
<evidence type="ECO:0000256" key="1">
    <source>
        <dbReference type="SAM" id="MobiDB-lite"/>
    </source>
</evidence>
<evidence type="ECO:0000313" key="2">
    <source>
        <dbReference type="EMBL" id="KAG2446286.1"/>
    </source>
</evidence>
<dbReference type="EMBL" id="JAEHOC010000001">
    <property type="protein sequence ID" value="KAG2446286.1"/>
    <property type="molecule type" value="Genomic_DNA"/>
</dbReference>
<dbReference type="PANTHER" id="PTHR35076:SF1">
    <property type="entry name" value="TUBULIN EPSILON AND DELTA COMPLEX PROTEIN 1"/>
    <property type="match status" value="1"/>
</dbReference>
<dbReference type="PANTHER" id="PTHR35076">
    <property type="entry name" value="TUBULIN EPSILON AND DELTA COMPLEX PROTEIN 1"/>
    <property type="match status" value="1"/>
</dbReference>
<gene>
    <name evidence="2" type="ORF">HXX76_000875</name>
</gene>
<protein>
    <submittedName>
        <fullName evidence="2">Uncharacterized protein</fullName>
    </submittedName>
</protein>
<dbReference type="Proteomes" id="UP000650467">
    <property type="component" value="Unassembled WGS sequence"/>
</dbReference>
<accession>A0A836B337</accession>
<name>A0A836B337_CHLIN</name>
<feature type="region of interest" description="Disordered" evidence="1">
    <location>
        <begin position="281"/>
        <end position="308"/>
    </location>
</feature>
<sequence>MASAQGAPQPQQLGPPNSARLALTSLCKILWQYGVGVLDPETVRQAKFDGPVAAPMWRALHDTVLLLLAGRGTGGPAGAGGAGGGRGCALEPAAAAAAAAALGRQWEAVSHELLDVSLGAPLGAAGSSFPAEGAALVVRQLAAWGAPPALLAALRPPGAAAGAVRHMHPHSYSQEDRAGGGAGSSGNGVAAKWGDPGAWRSRPLLLALGWLVAAARLFERRIAELEPGPEARALLPPYPPDSCLGATTQAVYDAAAQEARQLVSRSLISLSAPVGGGGVGAQAGAPRGAAGLRARPPPGDPFGPSAAAASREALWGDVEAAAQRAVMLCGRARGRRVTLQAAMDCRHRLTASLAARQAAASPSSRPLTPYELQLAAQPAAVQRHAAALESATLALLEQQELAAHGALFFDWLGSVVEEEEAAQQGGGAKGRGRAQAAGAAASSAAASSLSHLPHVGSEAAGRLQEQLEAQLAAAVQAAAPELSAARQRAAQGGAGASRAAAAAGAAVSIQHFLALAERAVSEQPAPGPGGDALGSASGASGAASAMGAGLLMTHGDGSPAPWSADLGRDAGPWRLPDDVASGLSAVQVAAAERAGAEAEAEAQLALLRHGAFARCDFSGGPNGTGAGGPLAAVLAGGGPAGGGGGGVAAGAETQRLLEAVLGVARPLARARAGHKAALRAALQELPEGYLVAGV</sequence>
<feature type="compositionally biased region" description="Low complexity" evidence="1">
    <location>
        <begin position="282"/>
        <end position="294"/>
    </location>
</feature>
<keyword evidence="3" id="KW-1185">Reference proteome</keyword>
<dbReference type="InterPro" id="IPR043535">
    <property type="entry name" value="TEDC1"/>
</dbReference>
<evidence type="ECO:0000313" key="3">
    <source>
        <dbReference type="Proteomes" id="UP000650467"/>
    </source>
</evidence>
<dbReference type="OrthoDB" id="542272at2759"/>
<dbReference type="AlphaFoldDB" id="A0A836B337"/>
<comment type="caution">
    <text evidence="2">The sequence shown here is derived from an EMBL/GenBank/DDBJ whole genome shotgun (WGS) entry which is preliminary data.</text>
</comment>
<feature type="region of interest" description="Disordered" evidence="1">
    <location>
        <begin position="168"/>
        <end position="189"/>
    </location>
</feature>
<proteinExistence type="predicted"/>
<organism evidence="2 3">
    <name type="scientific">Chlamydomonas incerta</name>
    <dbReference type="NCBI Taxonomy" id="51695"/>
    <lineage>
        <taxon>Eukaryota</taxon>
        <taxon>Viridiplantae</taxon>
        <taxon>Chlorophyta</taxon>
        <taxon>core chlorophytes</taxon>
        <taxon>Chlorophyceae</taxon>
        <taxon>CS clade</taxon>
        <taxon>Chlamydomonadales</taxon>
        <taxon>Chlamydomonadaceae</taxon>
        <taxon>Chlamydomonas</taxon>
    </lineage>
</organism>